<dbReference type="AlphaFoldDB" id="A0AA39TA03"/>
<name>A0AA39TA03_9AGAR</name>
<comment type="caution">
    <text evidence="1">The sequence shown here is derived from an EMBL/GenBank/DDBJ whole genome shotgun (WGS) entry which is preliminary data.</text>
</comment>
<gene>
    <name evidence="1" type="ORF">IW261DRAFT_1595602</name>
</gene>
<evidence type="ECO:0000313" key="1">
    <source>
        <dbReference type="EMBL" id="KAK0475151.1"/>
    </source>
</evidence>
<reference evidence="1" key="1">
    <citation type="submission" date="2023-06" db="EMBL/GenBank/DDBJ databases">
        <authorList>
            <consortium name="Lawrence Berkeley National Laboratory"/>
            <person name="Ahrendt S."/>
            <person name="Sahu N."/>
            <person name="Indic B."/>
            <person name="Wong-Bajracharya J."/>
            <person name="Merenyi Z."/>
            <person name="Ke H.-M."/>
            <person name="Monk M."/>
            <person name="Kocsube S."/>
            <person name="Drula E."/>
            <person name="Lipzen A."/>
            <person name="Balint B."/>
            <person name="Henrissat B."/>
            <person name="Andreopoulos B."/>
            <person name="Martin F.M."/>
            <person name="Harder C.B."/>
            <person name="Rigling D."/>
            <person name="Ford K.L."/>
            <person name="Foster G.D."/>
            <person name="Pangilinan J."/>
            <person name="Papanicolaou A."/>
            <person name="Barry K."/>
            <person name="LaButti K."/>
            <person name="Viragh M."/>
            <person name="Koriabine M."/>
            <person name="Yan M."/>
            <person name="Riley R."/>
            <person name="Champramary S."/>
            <person name="Plett K.L."/>
            <person name="Tsai I.J."/>
            <person name="Slot J."/>
            <person name="Sipos G."/>
            <person name="Plett J."/>
            <person name="Nagy L.G."/>
            <person name="Grigoriev I.V."/>
        </authorList>
    </citation>
    <scope>NUCLEOTIDE SEQUENCE</scope>
    <source>
        <strain evidence="1">ICMP 16352</strain>
    </source>
</reference>
<organism evidence="1 2">
    <name type="scientific">Armillaria novae-zelandiae</name>
    <dbReference type="NCBI Taxonomy" id="153914"/>
    <lineage>
        <taxon>Eukaryota</taxon>
        <taxon>Fungi</taxon>
        <taxon>Dikarya</taxon>
        <taxon>Basidiomycota</taxon>
        <taxon>Agaricomycotina</taxon>
        <taxon>Agaricomycetes</taxon>
        <taxon>Agaricomycetidae</taxon>
        <taxon>Agaricales</taxon>
        <taxon>Marasmiineae</taxon>
        <taxon>Physalacriaceae</taxon>
        <taxon>Armillaria</taxon>
    </lineage>
</organism>
<proteinExistence type="predicted"/>
<sequence length="289" mass="32281">MAIIELEDPVKHSPLCKSAMILPFSVQQPAPPNFGEERRKHWTNNLECPVQVLSLAPHIHATSSIYPRVVQNTSSIRVISNYPEVSPKYPGAASPLACTSPNKEHYTASGMHYYYHGITPDAHTEPRWTSDEEGVKAGAKHIEDIDKKFDILVNKFVACRALLPSLMLRQKSVVLRHVNVAQSQARVCSGNEFCWEDSSERAGTWSEQLRPDNLENSISGSVTYARERCGNGDEPRSIPCSDWTSNLFGWRFRSTVDMSKTASPSGGFSRLDAVSILLIHERNSYHTLS</sequence>
<dbReference type="EMBL" id="JAUEPR010000024">
    <property type="protein sequence ID" value="KAK0475151.1"/>
    <property type="molecule type" value="Genomic_DNA"/>
</dbReference>
<evidence type="ECO:0000313" key="2">
    <source>
        <dbReference type="Proteomes" id="UP001175227"/>
    </source>
</evidence>
<keyword evidence="2" id="KW-1185">Reference proteome</keyword>
<dbReference type="Proteomes" id="UP001175227">
    <property type="component" value="Unassembled WGS sequence"/>
</dbReference>
<protein>
    <submittedName>
        <fullName evidence="1">Uncharacterized protein</fullName>
    </submittedName>
</protein>
<accession>A0AA39TA03</accession>